<dbReference type="InterPro" id="IPR002734">
    <property type="entry name" value="RibDG_C"/>
</dbReference>
<dbReference type="RefSeq" id="WP_324266075.1">
    <property type="nucleotide sequence ID" value="NZ_JAWLNX010000008.1"/>
</dbReference>
<dbReference type="Proteomes" id="UP001327093">
    <property type="component" value="Unassembled WGS sequence"/>
</dbReference>
<accession>A0ABU6AAT6</accession>
<evidence type="ECO:0000313" key="5">
    <source>
        <dbReference type="EMBL" id="MEB3368553.1"/>
    </source>
</evidence>
<proteinExistence type="predicted"/>
<keyword evidence="2" id="KW-0521">NADP</keyword>
<dbReference type="InterPro" id="IPR050765">
    <property type="entry name" value="Riboflavin_Biosynth_HTPR"/>
</dbReference>
<evidence type="ECO:0000256" key="2">
    <source>
        <dbReference type="ARBA" id="ARBA00022857"/>
    </source>
</evidence>
<dbReference type="InterPro" id="IPR024072">
    <property type="entry name" value="DHFR-like_dom_sf"/>
</dbReference>
<evidence type="ECO:0000256" key="1">
    <source>
        <dbReference type="ARBA" id="ARBA00005104"/>
    </source>
</evidence>
<evidence type="ECO:0000259" key="4">
    <source>
        <dbReference type="Pfam" id="PF01872"/>
    </source>
</evidence>
<dbReference type="Pfam" id="PF01872">
    <property type="entry name" value="RibD_C"/>
    <property type="match status" value="1"/>
</dbReference>
<reference evidence="5 6" key="1">
    <citation type="submission" date="2023-10" db="EMBL/GenBank/DDBJ databases">
        <title>Saccharopolyspora sp. nov., isolated from mangrove soil.</title>
        <authorList>
            <person name="Lu Y."/>
            <person name="Liu W."/>
        </authorList>
    </citation>
    <scope>NUCLEOTIDE SEQUENCE [LARGE SCALE GENOMIC DNA]</scope>
    <source>
        <strain evidence="5 6">S2-29</strain>
    </source>
</reference>
<keyword evidence="3" id="KW-0560">Oxidoreductase</keyword>
<comment type="caution">
    <text evidence="5">The sequence shown here is derived from an EMBL/GenBank/DDBJ whole genome shotgun (WGS) entry which is preliminary data.</text>
</comment>
<dbReference type="SUPFAM" id="SSF53597">
    <property type="entry name" value="Dihydrofolate reductase-like"/>
    <property type="match status" value="1"/>
</dbReference>
<dbReference type="PANTHER" id="PTHR38011">
    <property type="entry name" value="DIHYDROFOLATE REDUCTASE FAMILY PROTEIN (AFU_ORTHOLOGUE AFUA_8G06820)"/>
    <property type="match status" value="1"/>
</dbReference>
<gene>
    <name evidence="5" type="ORF">R4I43_14170</name>
</gene>
<evidence type="ECO:0000313" key="6">
    <source>
        <dbReference type="Proteomes" id="UP001327093"/>
    </source>
</evidence>
<organism evidence="5 6">
    <name type="scientific">Saccharopolyspora mangrovi</name>
    <dbReference type="NCBI Taxonomy" id="3082379"/>
    <lineage>
        <taxon>Bacteria</taxon>
        <taxon>Bacillati</taxon>
        <taxon>Actinomycetota</taxon>
        <taxon>Actinomycetes</taxon>
        <taxon>Pseudonocardiales</taxon>
        <taxon>Pseudonocardiaceae</taxon>
        <taxon>Saccharopolyspora</taxon>
    </lineage>
</organism>
<dbReference type="EMBL" id="JAWLNX010000008">
    <property type="protein sequence ID" value="MEB3368553.1"/>
    <property type="molecule type" value="Genomic_DNA"/>
</dbReference>
<name>A0ABU6AAT6_9PSEU</name>
<dbReference type="Gene3D" id="3.40.430.10">
    <property type="entry name" value="Dihydrofolate Reductase, subunit A"/>
    <property type="match status" value="1"/>
</dbReference>
<feature type="domain" description="Bacterial bifunctional deaminase-reductase C-terminal" evidence="4">
    <location>
        <begin position="31"/>
        <end position="234"/>
    </location>
</feature>
<comment type="pathway">
    <text evidence="1">Cofactor biosynthesis; riboflavin biosynthesis.</text>
</comment>
<keyword evidence="6" id="KW-1185">Reference proteome</keyword>
<dbReference type="PANTHER" id="PTHR38011:SF7">
    <property type="entry name" value="2,5-DIAMINO-6-RIBOSYLAMINO-4(3H)-PYRIMIDINONE 5'-PHOSPHATE REDUCTASE"/>
    <property type="match status" value="1"/>
</dbReference>
<sequence>MVDELWPVDGARDVGDRLEAHYAFPETLQRPWVRVNFVSSLDGAVTSGGSSRALSHPVDQEVLGLIRSLSDVVLVGLGTALTEGYRGVKRHEVRAELRGRLGLSEVPPIALVTARAALPLDSPLLTDTLVPPIVITCGSAPAERRAALAHAGADVVVAGTDRVDLAAALDALDQRGLRRIGCEGGPQLFGSLVDDDLVDELCLTLSPMLASGDAGRIANGKGAEQLRAMRLESVLHSDSLLFLRYGRMPE</sequence>
<evidence type="ECO:0000256" key="3">
    <source>
        <dbReference type="ARBA" id="ARBA00023002"/>
    </source>
</evidence>
<protein>
    <submittedName>
        <fullName evidence="5">Pyrimidine reductase family protein</fullName>
    </submittedName>
</protein>